<evidence type="ECO:0000256" key="2">
    <source>
        <dbReference type="ARBA" id="ARBA00010583"/>
    </source>
</evidence>
<evidence type="ECO:0000256" key="1">
    <source>
        <dbReference type="ARBA" id="ARBA00004141"/>
    </source>
</evidence>
<dbReference type="Pfam" id="PF02096">
    <property type="entry name" value="60KD_IMP"/>
    <property type="match status" value="1"/>
</dbReference>
<comment type="similarity">
    <text evidence="6">Belongs to the OXA1/ALB3/YidC family.</text>
</comment>
<name>A0A2P5B8Y6_PARAD</name>
<dbReference type="STRING" id="3476.A0A2P5B8Y6"/>
<keyword evidence="4" id="KW-1133">Transmembrane helix</keyword>
<dbReference type="PANTHER" id="PTHR12428:SF34">
    <property type="entry name" value="MITOCHONDRIAL INNER MEMBRANE PROTEIN OXA1-LIKE"/>
    <property type="match status" value="1"/>
</dbReference>
<feature type="region of interest" description="Disordered" evidence="7">
    <location>
        <begin position="1"/>
        <end position="24"/>
    </location>
</feature>
<dbReference type="GO" id="GO:0032979">
    <property type="term" value="P:protein insertion into mitochondrial inner membrane from matrix"/>
    <property type="evidence" value="ECO:0007669"/>
    <property type="project" value="TreeGrafter"/>
</dbReference>
<comment type="caution">
    <text evidence="9">The sequence shown here is derived from an EMBL/GenBank/DDBJ whole genome shotgun (WGS) entry which is preliminary data.</text>
</comment>
<dbReference type="EMBL" id="JXTB01000335">
    <property type="protein sequence ID" value="PON45221.1"/>
    <property type="molecule type" value="Genomic_DNA"/>
</dbReference>
<reference evidence="10" key="1">
    <citation type="submission" date="2016-06" db="EMBL/GenBank/DDBJ databases">
        <title>Parallel loss of symbiosis genes in relatives of nitrogen-fixing non-legume Parasponia.</title>
        <authorList>
            <person name="Van Velzen R."/>
            <person name="Holmer R."/>
            <person name="Bu F."/>
            <person name="Rutten L."/>
            <person name="Van Zeijl A."/>
            <person name="Liu W."/>
            <person name="Santuari L."/>
            <person name="Cao Q."/>
            <person name="Sharma T."/>
            <person name="Shen D."/>
            <person name="Roswanjaya Y."/>
            <person name="Wardhani T."/>
            <person name="Kalhor M.S."/>
            <person name="Jansen J."/>
            <person name="Van den Hoogen J."/>
            <person name="Gungor B."/>
            <person name="Hartog M."/>
            <person name="Hontelez J."/>
            <person name="Verver J."/>
            <person name="Yang W.-C."/>
            <person name="Schijlen E."/>
            <person name="Repin R."/>
            <person name="Schilthuizen M."/>
            <person name="Schranz E."/>
            <person name="Heidstra R."/>
            <person name="Miyata K."/>
            <person name="Fedorova E."/>
            <person name="Kohlen W."/>
            <person name="Bisseling T."/>
            <person name="Smit S."/>
            <person name="Geurts R."/>
        </authorList>
    </citation>
    <scope>NUCLEOTIDE SEQUENCE [LARGE SCALE GENOMIC DNA]</scope>
    <source>
        <strain evidence="10">cv. WU1-14</strain>
    </source>
</reference>
<keyword evidence="10" id="KW-1185">Reference proteome</keyword>
<feature type="domain" description="Membrane insertase YidC/Oxa/ALB C-terminal" evidence="8">
    <location>
        <begin position="225"/>
        <end position="410"/>
    </location>
</feature>
<protein>
    <submittedName>
        <fullName evidence="9">Membrane insertase</fullName>
    </submittedName>
</protein>
<organism evidence="9 10">
    <name type="scientific">Parasponia andersonii</name>
    <name type="common">Sponia andersonii</name>
    <dbReference type="NCBI Taxonomy" id="3476"/>
    <lineage>
        <taxon>Eukaryota</taxon>
        <taxon>Viridiplantae</taxon>
        <taxon>Streptophyta</taxon>
        <taxon>Embryophyta</taxon>
        <taxon>Tracheophyta</taxon>
        <taxon>Spermatophyta</taxon>
        <taxon>Magnoliopsida</taxon>
        <taxon>eudicotyledons</taxon>
        <taxon>Gunneridae</taxon>
        <taxon>Pentapetalae</taxon>
        <taxon>rosids</taxon>
        <taxon>fabids</taxon>
        <taxon>Rosales</taxon>
        <taxon>Cannabaceae</taxon>
        <taxon>Parasponia</taxon>
    </lineage>
</organism>
<evidence type="ECO:0000256" key="3">
    <source>
        <dbReference type="ARBA" id="ARBA00022692"/>
    </source>
</evidence>
<dbReference type="Proteomes" id="UP000237105">
    <property type="component" value="Unassembled WGS sequence"/>
</dbReference>
<evidence type="ECO:0000256" key="7">
    <source>
        <dbReference type="SAM" id="MobiDB-lite"/>
    </source>
</evidence>
<dbReference type="CDD" id="cd20069">
    <property type="entry name" value="5TM_Oxa1-like"/>
    <property type="match status" value="1"/>
</dbReference>
<comment type="subcellular location">
    <subcellularLocation>
        <location evidence="1 6">Membrane</location>
        <topology evidence="1 6">Multi-pass membrane protein</topology>
    </subcellularLocation>
</comment>
<comment type="similarity">
    <text evidence="2">Belongs to the OXA1/ALB3/YidC (TC 2.A.9.2) family.</text>
</comment>
<dbReference type="PANTHER" id="PTHR12428">
    <property type="entry name" value="OXA1"/>
    <property type="match status" value="1"/>
</dbReference>
<feature type="region of interest" description="Disordered" evidence="7">
    <location>
        <begin position="472"/>
        <end position="497"/>
    </location>
</feature>
<keyword evidence="3 6" id="KW-0812">Transmembrane</keyword>
<dbReference type="InterPro" id="IPR028055">
    <property type="entry name" value="YidC/Oxa/ALB_C"/>
</dbReference>
<gene>
    <name evidence="9" type="ORF">PanWU01x14_260510</name>
</gene>
<evidence type="ECO:0000256" key="4">
    <source>
        <dbReference type="ARBA" id="ARBA00022989"/>
    </source>
</evidence>
<dbReference type="AlphaFoldDB" id="A0A2P5B8Y6"/>
<dbReference type="GO" id="GO:0032977">
    <property type="term" value="F:membrane insertase activity"/>
    <property type="evidence" value="ECO:0007669"/>
    <property type="project" value="InterPro"/>
</dbReference>
<dbReference type="GO" id="GO:0005743">
    <property type="term" value="C:mitochondrial inner membrane"/>
    <property type="evidence" value="ECO:0007669"/>
    <property type="project" value="TreeGrafter"/>
</dbReference>
<evidence type="ECO:0000256" key="6">
    <source>
        <dbReference type="RuleBase" id="RU003945"/>
    </source>
</evidence>
<accession>A0A2P5B8Y6</accession>
<proteinExistence type="inferred from homology"/>
<feature type="compositionally biased region" description="Low complexity" evidence="7">
    <location>
        <begin position="472"/>
        <end position="481"/>
    </location>
</feature>
<evidence type="ECO:0000313" key="9">
    <source>
        <dbReference type="EMBL" id="PON45221.1"/>
    </source>
</evidence>
<dbReference type="InterPro" id="IPR001708">
    <property type="entry name" value="YidC/ALB3/OXA1/COX18"/>
</dbReference>
<evidence type="ECO:0000256" key="5">
    <source>
        <dbReference type="ARBA" id="ARBA00023136"/>
    </source>
</evidence>
<evidence type="ECO:0000313" key="10">
    <source>
        <dbReference type="Proteomes" id="UP000237105"/>
    </source>
</evidence>
<keyword evidence="5" id="KW-0472">Membrane</keyword>
<sequence>MIHKTSRPHRCPKPGSGFSQPSSSTVGLTLVRSVSRVVISHPRLIGTPSLQLPFVFLVQSHQEAMAYRCSLSSRATILARQCHPSVCHLLHDDDLSKPQPANEDFTSQSSNSFVQRRFFGNGVSKFGYGSFGGVYQDRRFSKALVSSSSGFAFCRFMSTAHDKVSDKFGIGSDVAEVLNDTAIQTVASQAPVVDEVAIAAADSFLPVQLLQYLIDAVHTYAGLNWWAAIALTTLMIRGATIPLIINQLKATSKLTLMRPHLEEIKQQIQDGNIGTIEGQQQMNKLFHKYGVSPFTPLKGLFIQGPVFISFFLAINNMAEKVPSFKGGGVSWFVDLTTPDSLYILPILTGLTFLVTVECNMQEGLEGNPIAGTMKNVSRGLAVLTVPFTMSFPKALFCYWITSNMFSLVYGLALKNPGVKRFLGIPEIPVTQPSTGQQSNQPTFASLFSTLKQSATVTQELAESSKLADRRISSSSVISQRLRSLEKQVKGRKKNKKR</sequence>
<evidence type="ECO:0000259" key="8">
    <source>
        <dbReference type="Pfam" id="PF02096"/>
    </source>
</evidence>
<dbReference type="OrthoDB" id="2148490at2759"/>
<dbReference type="NCBIfam" id="TIGR03592">
    <property type="entry name" value="yidC_oxa1_cterm"/>
    <property type="match status" value="1"/>
</dbReference>
<feature type="compositionally biased region" description="Basic residues" evidence="7">
    <location>
        <begin position="1"/>
        <end position="12"/>
    </location>
</feature>